<evidence type="ECO:0000256" key="2">
    <source>
        <dbReference type="ARBA" id="ARBA00010082"/>
    </source>
</evidence>
<dbReference type="OrthoDB" id="21072at2759"/>
<dbReference type="Pfam" id="PF18388">
    <property type="entry name" value="ATG29_N"/>
    <property type="match status" value="1"/>
</dbReference>
<accession>A0A5E8BII1</accession>
<dbReference type="Gene3D" id="1.10.10.2570">
    <property type="match status" value="1"/>
</dbReference>
<evidence type="ECO:0000313" key="10">
    <source>
        <dbReference type="Proteomes" id="UP000398389"/>
    </source>
</evidence>
<dbReference type="InterPro" id="IPR039113">
    <property type="entry name" value="ATG29"/>
</dbReference>
<dbReference type="GeneID" id="43581888"/>
<feature type="domain" description="Atg29 N-terminal" evidence="8">
    <location>
        <begin position="22"/>
        <end position="76"/>
    </location>
</feature>
<evidence type="ECO:0000256" key="7">
    <source>
        <dbReference type="SAM" id="MobiDB-lite"/>
    </source>
</evidence>
<dbReference type="GO" id="GO:0000407">
    <property type="term" value="C:phagophore assembly site"/>
    <property type="evidence" value="ECO:0007669"/>
    <property type="project" value="UniProtKB-SubCell"/>
</dbReference>
<feature type="compositionally biased region" description="Acidic residues" evidence="7">
    <location>
        <begin position="283"/>
        <end position="294"/>
    </location>
</feature>
<dbReference type="GO" id="GO:0015031">
    <property type="term" value="P:protein transport"/>
    <property type="evidence" value="ECO:0007669"/>
    <property type="project" value="UniProtKB-KW"/>
</dbReference>
<dbReference type="InterPro" id="IPR040666">
    <property type="entry name" value="Atg29_N"/>
</dbReference>
<dbReference type="PANTHER" id="PTHR40012">
    <property type="entry name" value="AUTOPHAGY-RELATED PROTEIN 29"/>
    <property type="match status" value="1"/>
</dbReference>
<dbReference type="GO" id="GO:0000045">
    <property type="term" value="P:autophagosome assembly"/>
    <property type="evidence" value="ECO:0007669"/>
    <property type="project" value="InterPro"/>
</dbReference>
<name>A0A5E8BII1_9ASCO</name>
<keyword evidence="10" id="KW-1185">Reference proteome</keyword>
<comment type="similarity">
    <text evidence="2">Belongs to the ATG29 family.</text>
</comment>
<keyword evidence="5" id="KW-0653">Protein transport</keyword>
<evidence type="ECO:0000259" key="8">
    <source>
        <dbReference type="Pfam" id="PF18388"/>
    </source>
</evidence>
<feature type="compositionally biased region" description="Acidic residues" evidence="7">
    <location>
        <begin position="259"/>
        <end position="270"/>
    </location>
</feature>
<dbReference type="InterPro" id="IPR039362">
    <property type="entry name" value="ATG29_sf"/>
</dbReference>
<dbReference type="PANTHER" id="PTHR40012:SF1">
    <property type="entry name" value="AUTOPHAGY-RELATED PROTEIN 29"/>
    <property type="match status" value="1"/>
</dbReference>
<feature type="region of interest" description="Disordered" evidence="7">
    <location>
        <begin position="258"/>
        <end position="294"/>
    </location>
</feature>
<dbReference type="EMBL" id="CABVLU010000002">
    <property type="protein sequence ID" value="VVT51360.1"/>
    <property type="molecule type" value="Genomic_DNA"/>
</dbReference>
<feature type="compositionally biased region" description="Basic and acidic residues" evidence="7">
    <location>
        <begin position="271"/>
        <end position="282"/>
    </location>
</feature>
<comment type="subcellular location">
    <subcellularLocation>
        <location evidence="1">Preautophagosomal structure</location>
    </subcellularLocation>
</comment>
<proteinExistence type="inferred from homology"/>
<keyword evidence="6" id="KW-0072">Autophagy</keyword>
<reference evidence="9 10" key="1">
    <citation type="submission" date="2019-09" db="EMBL/GenBank/DDBJ databases">
        <authorList>
            <person name="Brejova B."/>
        </authorList>
    </citation>
    <scope>NUCLEOTIDE SEQUENCE [LARGE SCALE GENOMIC DNA]</scope>
</reference>
<dbReference type="Proteomes" id="UP000398389">
    <property type="component" value="Unassembled WGS sequence"/>
</dbReference>
<protein>
    <recommendedName>
        <fullName evidence="3">Autophagy-related protein 29</fullName>
    </recommendedName>
</protein>
<feature type="region of interest" description="Disordered" evidence="7">
    <location>
        <begin position="198"/>
        <end position="226"/>
    </location>
</feature>
<evidence type="ECO:0000313" key="9">
    <source>
        <dbReference type="EMBL" id="VVT51360.1"/>
    </source>
</evidence>
<evidence type="ECO:0000256" key="6">
    <source>
        <dbReference type="ARBA" id="ARBA00023006"/>
    </source>
</evidence>
<dbReference type="AlphaFoldDB" id="A0A5E8BII1"/>
<dbReference type="RefSeq" id="XP_031853679.1">
    <property type="nucleotide sequence ID" value="XM_031997788.1"/>
</dbReference>
<evidence type="ECO:0000256" key="5">
    <source>
        <dbReference type="ARBA" id="ARBA00022927"/>
    </source>
</evidence>
<keyword evidence="4" id="KW-0813">Transport</keyword>
<gene>
    <name evidence="9" type="ORF">SAPINGB_P003070</name>
</gene>
<evidence type="ECO:0000256" key="1">
    <source>
        <dbReference type="ARBA" id="ARBA00004329"/>
    </source>
</evidence>
<organism evidence="9 10">
    <name type="scientific">Magnusiomyces paraingens</name>
    <dbReference type="NCBI Taxonomy" id="2606893"/>
    <lineage>
        <taxon>Eukaryota</taxon>
        <taxon>Fungi</taxon>
        <taxon>Dikarya</taxon>
        <taxon>Ascomycota</taxon>
        <taxon>Saccharomycotina</taxon>
        <taxon>Dipodascomycetes</taxon>
        <taxon>Dipodascales</taxon>
        <taxon>Dipodascaceae</taxon>
        <taxon>Magnusiomyces</taxon>
    </lineage>
</organism>
<evidence type="ECO:0000256" key="3">
    <source>
        <dbReference type="ARBA" id="ARBA00013784"/>
    </source>
</evidence>
<sequence length="294" mass="34835">MNKSKNQTPKTLPKEEQELPKFVVYLRFPFSRNGFQDPGSNEWNEEKAHELREYLSTTTLKRGELDWSYLANRFQVSEPFILQQAIWLYERELEHVRDQMQRVNRHIFVNKSQEKFKTSFRSIFPLPKQGLSESWITPVDGKPFHQNTHKIPSNNEAQQRHFNENSTNPKIVKITLDSNQPHLKSDDYFFSLRKKLEKENPSNSNDKNEIFQGDENNVGKNEPYEQNLHDKNSLSMAMNKLTKHLPLNRDFKRPSIFESDTEDFGDEEFNEEKTNYDSKISDEFGEDDYDAFLT</sequence>
<evidence type="ECO:0000256" key="4">
    <source>
        <dbReference type="ARBA" id="ARBA00022448"/>
    </source>
</evidence>